<evidence type="ECO:0000256" key="1">
    <source>
        <dbReference type="SAM" id="MobiDB-lite"/>
    </source>
</evidence>
<keyword evidence="3" id="KW-1185">Reference proteome</keyword>
<sequence length="302" mass="32507">MSVPSSEDILPTLASGHSDADEESLADAHVVEEISSNPSENGVLAQTEAPADPQSPSPKSPVRDFGTDEPEDEWERLERVYPMSKEEQELYDREDEEYWRSDEGSAEEDSASVEGGLDDNTAQGEEEEEGEQPEALEDAGAGEQGPGEESVRGEDGLGSGAVHGEDAEGDQPEPDHVSNQEGGEVVGEPSSETREASNEADEQEEVVPLGQGSEDGDGAVEEGPVAQEFTPDEPPSDDDGLGTLGWNPGLHNLPGQGGDSDKENEKEGESSFRRILRTTGRRHRTEPPPPILRGRGWNTRRR</sequence>
<feature type="compositionally biased region" description="Basic residues" evidence="1">
    <location>
        <begin position="274"/>
        <end position="284"/>
    </location>
</feature>
<protein>
    <submittedName>
        <fullName evidence="2">Uncharacterized protein</fullName>
    </submittedName>
</protein>
<organism evidence="2 3">
    <name type="scientific">Stereum hirsutum (strain FP-91666)</name>
    <name type="common">White-rot fungus</name>
    <dbReference type="NCBI Taxonomy" id="721885"/>
    <lineage>
        <taxon>Eukaryota</taxon>
        <taxon>Fungi</taxon>
        <taxon>Dikarya</taxon>
        <taxon>Basidiomycota</taxon>
        <taxon>Agaricomycotina</taxon>
        <taxon>Agaricomycetes</taxon>
        <taxon>Russulales</taxon>
        <taxon>Stereaceae</taxon>
        <taxon>Stereum</taxon>
    </lineage>
</organism>
<dbReference type="Proteomes" id="UP000053927">
    <property type="component" value="Unassembled WGS sequence"/>
</dbReference>
<feature type="compositionally biased region" description="Acidic residues" evidence="1">
    <location>
        <begin position="124"/>
        <end position="137"/>
    </location>
</feature>
<proteinExistence type="predicted"/>
<name>R7RY54_STEHR</name>
<feature type="compositionally biased region" description="Basic and acidic residues" evidence="1">
    <location>
        <begin position="76"/>
        <end position="91"/>
    </location>
</feature>
<dbReference type="KEGG" id="shs:STEHIDRAFT_125864"/>
<dbReference type="EMBL" id="JH687398">
    <property type="protein sequence ID" value="EIM80264.1"/>
    <property type="molecule type" value="Genomic_DNA"/>
</dbReference>
<dbReference type="GeneID" id="18797666"/>
<dbReference type="RefSeq" id="XP_007310408.1">
    <property type="nucleotide sequence ID" value="XM_007310346.1"/>
</dbReference>
<reference evidence="3" key="1">
    <citation type="journal article" date="2012" name="Science">
        <title>The Paleozoic origin of enzymatic lignin decomposition reconstructed from 31 fungal genomes.</title>
        <authorList>
            <person name="Floudas D."/>
            <person name="Binder M."/>
            <person name="Riley R."/>
            <person name="Barry K."/>
            <person name="Blanchette R.A."/>
            <person name="Henrissat B."/>
            <person name="Martinez A.T."/>
            <person name="Otillar R."/>
            <person name="Spatafora J.W."/>
            <person name="Yadav J.S."/>
            <person name="Aerts A."/>
            <person name="Benoit I."/>
            <person name="Boyd A."/>
            <person name="Carlson A."/>
            <person name="Copeland A."/>
            <person name="Coutinho P.M."/>
            <person name="de Vries R.P."/>
            <person name="Ferreira P."/>
            <person name="Findley K."/>
            <person name="Foster B."/>
            <person name="Gaskell J."/>
            <person name="Glotzer D."/>
            <person name="Gorecki P."/>
            <person name="Heitman J."/>
            <person name="Hesse C."/>
            <person name="Hori C."/>
            <person name="Igarashi K."/>
            <person name="Jurgens J.A."/>
            <person name="Kallen N."/>
            <person name="Kersten P."/>
            <person name="Kohler A."/>
            <person name="Kuees U."/>
            <person name="Kumar T.K.A."/>
            <person name="Kuo A."/>
            <person name="LaButti K."/>
            <person name="Larrondo L.F."/>
            <person name="Lindquist E."/>
            <person name="Ling A."/>
            <person name="Lombard V."/>
            <person name="Lucas S."/>
            <person name="Lundell T."/>
            <person name="Martin R."/>
            <person name="McLaughlin D.J."/>
            <person name="Morgenstern I."/>
            <person name="Morin E."/>
            <person name="Murat C."/>
            <person name="Nagy L.G."/>
            <person name="Nolan M."/>
            <person name="Ohm R.A."/>
            <person name="Patyshakuliyeva A."/>
            <person name="Rokas A."/>
            <person name="Ruiz-Duenas F.J."/>
            <person name="Sabat G."/>
            <person name="Salamov A."/>
            <person name="Samejima M."/>
            <person name="Schmutz J."/>
            <person name="Slot J.C."/>
            <person name="St John F."/>
            <person name="Stenlid J."/>
            <person name="Sun H."/>
            <person name="Sun S."/>
            <person name="Syed K."/>
            <person name="Tsang A."/>
            <person name="Wiebenga A."/>
            <person name="Young D."/>
            <person name="Pisabarro A."/>
            <person name="Eastwood D.C."/>
            <person name="Martin F."/>
            <person name="Cullen D."/>
            <person name="Grigoriev I.V."/>
            <person name="Hibbett D.S."/>
        </authorList>
    </citation>
    <scope>NUCLEOTIDE SEQUENCE [LARGE SCALE GENOMIC DNA]</scope>
    <source>
        <strain evidence="3">FP-91666</strain>
    </source>
</reference>
<accession>R7RY54</accession>
<dbReference type="AlphaFoldDB" id="R7RY54"/>
<feature type="compositionally biased region" description="Basic and acidic residues" evidence="1">
    <location>
        <begin position="259"/>
        <end position="272"/>
    </location>
</feature>
<feature type="region of interest" description="Disordered" evidence="1">
    <location>
        <begin position="1"/>
        <end position="302"/>
    </location>
</feature>
<gene>
    <name evidence="2" type="ORF">STEHIDRAFT_125864</name>
</gene>
<evidence type="ECO:0000313" key="2">
    <source>
        <dbReference type="EMBL" id="EIM80264.1"/>
    </source>
</evidence>
<feature type="compositionally biased region" description="Acidic residues" evidence="1">
    <location>
        <begin position="230"/>
        <end position="240"/>
    </location>
</feature>
<evidence type="ECO:0000313" key="3">
    <source>
        <dbReference type="Proteomes" id="UP000053927"/>
    </source>
</evidence>